<evidence type="ECO:0000313" key="1">
    <source>
        <dbReference type="EMBL" id="MCI57665.1"/>
    </source>
</evidence>
<organism evidence="1 2">
    <name type="scientific">Trifolium medium</name>
    <dbReference type="NCBI Taxonomy" id="97028"/>
    <lineage>
        <taxon>Eukaryota</taxon>
        <taxon>Viridiplantae</taxon>
        <taxon>Streptophyta</taxon>
        <taxon>Embryophyta</taxon>
        <taxon>Tracheophyta</taxon>
        <taxon>Spermatophyta</taxon>
        <taxon>Magnoliopsida</taxon>
        <taxon>eudicotyledons</taxon>
        <taxon>Gunneridae</taxon>
        <taxon>Pentapetalae</taxon>
        <taxon>rosids</taxon>
        <taxon>fabids</taxon>
        <taxon>Fabales</taxon>
        <taxon>Fabaceae</taxon>
        <taxon>Papilionoideae</taxon>
        <taxon>50 kb inversion clade</taxon>
        <taxon>NPAAA clade</taxon>
        <taxon>Hologalegina</taxon>
        <taxon>IRL clade</taxon>
        <taxon>Trifolieae</taxon>
        <taxon>Trifolium</taxon>
    </lineage>
</organism>
<dbReference type="EMBL" id="LXQA010532941">
    <property type="protein sequence ID" value="MCI57665.1"/>
    <property type="molecule type" value="Genomic_DNA"/>
</dbReference>
<dbReference type="Proteomes" id="UP000265520">
    <property type="component" value="Unassembled WGS sequence"/>
</dbReference>
<accession>A0A392TCI7</accession>
<reference evidence="1 2" key="1">
    <citation type="journal article" date="2018" name="Front. Plant Sci.">
        <title>Red Clover (Trifolium pratense) and Zigzag Clover (T. medium) - A Picture of Genomic Similarities and Differences.</title>
        <authorList>
            <person name="Dluhosova J."/>
            <person name="Istvanek J."/>
            <person name="Nedelnik J."/>
            <person name="Repkova J."/>
        </authorList>
    </citation>
    <scope>NUCLEOTIDE SEQUENCE [LARGE SCALE GENOMIC DNA]</scope>
    <source>
        <strain evidence="2">cv. 10/8</strain>
        <tissue evidence="1">Leaf</tissue>
    </source>
</reference>
<proteinExistence type="predicted"/>
<sequence length="43" mass="5012">SVVLRSATARTGGRDEWVHRRRHPVGRGAGWREEPWTVEEDEQ</sequence>
<dbReference type="AlphaFoldDB" id="A0A392TCI7"/>
<keyword evidence="2" id="KW-1185">Reference proteome</keyword>
<evidence type="ECO:0000313" key="2">
    <source>
        <dbReference type="Proteomes" id="UP000265520"/>
    </source>
</evidence>
<protein>
    <submittedName>
        <fullName evidence="1">Uncharacterized protein</fullName>
    </submittedName>
</protein>
<feature type="non-terminal residue" evidence="1">
    <location>
        <position position="1"/>
    </location>
</feature>
<comment type="caution">
    <text evidence="1">The sequence shown here is derived from an EMBL/GenBank/DDBJ whole genome shotgun (WGS) entry which is preliminary data.</text>
</comment>
<name>A0A392TCI7_9FABA</name>